<proteinExistence type="predicted"/>
<comment type="caution">
    <text evidence="2">The sequence shown here is derived from an EMBL/GenBank/DDBJ whole genome shotgun (WGS) entry which is preliminary data.</text>
</comment>
<dbReference type="OrthoDB" id="10474470at2759"/>
<dbReference type="AlphaFoldDB" id="A0A9D4UNF4"/>
<feature type="region of interest" description="Disordered" evidence="1">
    <location>
        <begin position="1"/>
        <end position="47"/>
    </location>
</feature>
<organism evidence="2 3">
    <name type="scientific">Adiantum capillus-veneris</name>
    <name type="common">Maidenhair fern</name>
    <dbReference type="NCBI Taxonomy" id="13818"/>
    <lineage>
        <taxon>Eukaryota</taxon>
        <taxon>Viridiplantae</taxon>
        <taxon>Streptophyta</taxon>
        <taxon>Embryophyta</taxon>
        <taxon>Tracheophyta</taxon>
        <taxon>Polypodiopsida</taxon>
        <taxon>Polypodiidae</taxon>
        <taxon>Polypodiales</taxon>
        <taxon>Pteridineae</taxon>
        <taxon>Pteridaceae</taxon>
        <taxon>Vittarioideae</taxon>
        <taxon>Adiantum</taxon>
    </lineage>
</organism>
<feature type="compositionally biased region" description="Basic residues" evidence="1">
    <location>
        <begin position="1"/>
        <end position="12"/>
    </location>
</feature>
<keyword evidence="3" id="KW-1185">Reference proteome</keyword>
<accession>A0A9D4UNF4</accession>
<evidence type="ECO:0000256" key="1">
    <source>
        <dbReference type="SAM" id="MobiDB-lite"/>
    </source>
</evidence>
<evidence type="ECO:0000313" key="3">
    <source>
        <dbReference type="Proteomes" id="UP000886520"/>
    </source>
</evidence>
<dbReference type="EMBL" id="JABFUD020000014">
    <property type="protein sequence ID" value="KAI5070771.1"/>
    <property type="molecule type" value="Genomic_DNA"/>
</dbReference>
<sequence>MFSFLRKKKAKQGRPIVPIHHDDSCSSSKQALQPAHNKQQEKQSPNRMSSFTRHFYCCNSMDDADAGASVVEFDATMPPTAIIHSKHDDDDGDVRSFVLNLLGPLTADEARAIYRMQSLTDSQWAIVMENCGLRMGVSERVTSMAEMVKIVMEWRRERGDFRRDENEEKEEQWHEFEGAVGVPRLSDDMQEANEAMLKLVFLKTDLQVECLLRGISYKGGDTKEQLISMLMHHKQSLLLNSGNSFQVLAEQSSA</sequence>
<name>A0A9D4UNF4_ADICA</name>
<protein>
    <submittedName>
        <fullName evidence="2">Uncharacterized protein</fullName>
    </submittedName>
</protein>
<dbReference type="Proteomes" id="UP000886520">
    <property type="component" value="Chromosome 14"/>
</dbReference>
<gene>
    <name evidence="2" type="ORF">GOP47_0015114</name>
</gene>
<evidence type="ECO:0000313" key="2">
    <source>
        <dbReference type="EMBL" id="KAI5070771.1"/>
    </source>
</evidence>
<reference evidence="2" key="1">
    <citation type="submission" date="2021-01" db="EMBL/GenBank/DDBJ databases">
        <title>Adiantum capillus-veneris genome.</title>
        <authorList>
            <person name="Fang Y."/>
            <person name="Liao Q."/>
        </authorList>
    </citation>
    <scope>NUCLEOTIDE SEQUENCE</scope>
    <source>
        <strain evidence="2">H3</strain>
        <tissue evidence="2">Leaf</tissue>
    </source>
</reference>